<gene>
    <name evidence="4" type="ORF">B0680_07710</name>
</gene>
<feature type="domain" description="Thioredoxin-like fold" evidence="3">
    <location>
        <begin position="50"/>
        <end position="167"/>
    </location>
</feature>
<feature type="chain" id="PRO_5011819228" description="Thiol:disulfide interchange protein" evidence="2">
    <location>
        <begin position="31"/>
        <end position="169"/>
    </location>
</feature>
<protein>
    <recommendedName>
        <fullName evidence="2">Thiol:disulfide interchange protein</fullName>
    </recommendedName>
</protein>
<dbReference type="EMBL" id="MUYU01000018">
    <property type="protein sequence ID" value="OOS23204.1"/>
    <property type="molecule type" value="Genomic_DNA"/>
</dbReference>
<dbReference type="OrthoDB" id="12976at2"/>
<dbReference type="SUPFAM" id="SSF52833">
    <property type="entry name" value="Thioredoxin-like"/>
    <property type="match status" value="1"/>
</dbReference>
<evidence type="ECO:0000256" key="1">
    <source>
        <dbReference type="ARBA" id="ARBA00023284"/>
    </source>
</evidence>
<keyword evidence="2" id="KW-0732">Signal</keyword>
<accession>A0A1T0CLK8</accession>
<feature type="signal peptide" evidence="2">
    <location>
        <begin position="1"/>
        <end position="30"/>
    </location>
</feature>
<dbReference type="InterPro" id="IPR036249">
    <property type="entry name" value="Thioredoxin-like_sf"/>
</dbReference>
<dbReference type="Proteomes" id="UP000189800">
    <property type="component" value="Unassembled WGS sequence"/>
</dbReference>
<keyword evidence="1 2" id="KW-0676">Redox-active center</keyword>
<dbReference type="Pfam" id="PF13098">
    <property type="entry name" value="Thioredoxin_2"/>
    <property type="match status" value="1"/>
</dbReference>
<comment type="caution">
    <text evidence="4">The sequence shown here is derived from an EMBL/GenBank/DDBJ whole genome shotgun (WGS) entry which is preliminary data.</text>
</comment>
<comment type="subcellular location">
    <subcellularLocation>
        <location evidence="2">Periplasm</location>
    </subcellularLocation>
</comment>
<comment type="function">
    <text evidence="2">Required for disulfide bond formation in some periplasmic proteins. Acts by transferring its disulfide bond to other proteins and is reduced in the process.</text>
</comment>
<dbReference type="RefSeq" id="WP_158078313.1">
    <property type="nucleotide sequence ID" value="NZ_MUYU01000018.1"/>
</dbReference>
<name>A0A1T0CLK8_9GAMM</name>
<dbReference type="InterPro" id="IPR051470">
    <property type="entry name" value="Thiol:disulfide_interchange"/>
</dbReference>
<keyword evidence="2" id="KW-0574">Periplasm</keyword>
<proteinExistence type="inferred from homology"/>
<reference evidence="4 5" key="1">
    <citation type="submission" date="2017-02" db="EMBL/GenBank/DDBJ databases">
        <title>Draft genome sequence of Moraxella pluranimalium CCUG 54913T type strain.</title>
        <authorList>
            <person name="Salva-Serra F."/>
            <person name="Engstrom-Jakobsson H."/>
            <person name="Thorell K."/>
            <person name="Jaen-Luchoro D."/>
            <person name="Gonzales-Siles L."/>
            <person name="Karlsson R."/>
            <person name="Yazdan S."/>
            <person name="Boulund F."/>
            <person name="Johnning A."/>
            <person name="Engstrand L."/>
            <person name="Kristiansson E."/>
            <person name="Moore E."/>
        </authorList>
    </citation>
    <scope>NUCLEOTIDE SEQUENCE [LARGE SCALE GENOMIC DNA]</scope>
    <source>
        <strain evidence="4 5">CCUG 54913</strain>
    </source>
</reference>
<dbReference type="CDD" id="cd03020">
    <property type="entry name" value="DsbA_DsbC_DsbG"/>
    <property type="match status" value="1"/>
</dbReference>
<comment type="similarity">
    <text evidence="2">Belongs to the thioredoxin family. DsbC subfamily.</text>
</comment>
<evidence type="ECO:0000313" key="5">
    <source>
        <dbReference type="Proteomes" id="UP000189800"/>
    </source>
</evidence>
<keyword evidence="5" id="KW-1185">Reference proteome</keyword>
<evidence type="ECO:0000313" key="4">
    <source>
        <dbReference type="EMBL" id="OOS23204.1"/>
    </source>
</evidence>
<dbReference type="PANTHER" id="PTHR35272">
    <property type="entry name" value="THIOL:DISULFIDE INTERCHANGE PROTEIN DSBC-RELATED"/>
    <property type="match status" value="1"/>
</dbReference>
<organism evidence="4 5">
    <name type="scientific">Moraxella pluranimalium</name>
    <dbReference type="NCBI Taxonomy" id="470453"/>
    <lineage>
        <taxon>Bacteria</taxon>
        <taxon>Pseudomonadati</taxon>
        <taxon>Pseudomonadota</taxon>
        <taxon>Gammaproteobacteria</taxon>
        <taxon>Moraxellales</taxon>
        <taxon>Moraxellaceae</taxon>
        <taxon>Moraxella</taxon>
    </lineage>
</organism>
<dbReference type="STRING" id="470453.B0680_07710"/>
<dbReference type="AlphaFoldDB" id="A0A1T0CLK8"/>
<sequence length="169" mass="18896">MTQTLVKPRLKPLLKLGLGALLLTTLPALANTVNYQALNPKNALVFKTGKGGVKFSVITDPNCGYCRKLEQNLARIDNITVNKYLVNYFGSSDNSQNIWCSKNRNQAFLNLMQYNIQPPARAWCKTPMTSNMIVAKSFNMRGTPMIIKPNGEYIYGAPPVDELIAWLNK</sequence>
<dbReference type="InterPro" id="IPR012336">
    <property type="entry name" value="Thioredoxin-like_fold"/>
</dbReference>
<dbReference type="InterPro" id="IPR033954">
    <property type="entry name" value="DiS-bond_Isoase_DsbC/G"/>
</dbReference>
<dbReference type="InterPro" id="IPR017937">
    <property type="entry name" value="Thioredoxin_CS"/>
</dbReference>
<dbReference type="GO" id="GO:0042597">
    <property type="term" value="C:periplasmic space"/>
    <property type="evidence" value="ECO:0007669"/>
    <property type="project" value="UniProtKB-SubCell"/>
</dbReference>
<dbReference type="PROSITE" id="PS00194">
    <property type="entry name" value="THIOREDOXIN_1"/>
    <property type="match status" value="1"/>
</dbReference>
<dbReference type="PANTHER" id="PTHR35272:SF3">
    <property type="entry name" value="THIOL:DISULFIDE INTERCHANGE PROTEIN DSBC"/>
    <property type="match status" value="1"/>
</dbReference>
<evidence type="ECO:0000256" key="2">
    <source>
        <dbReference type="RuleBase" id="RU364038"/>
    </source>
</evidence>
<evidence type="ECO:0000259" key="3">
    <source>
        <dbReference type="Pfam" id="PF13098"/>
    </source>
</evidence>
<dbReference type="Gene3D" id="3.40.30.10">
    <property type="entry name" value="Glutaredoxin"/>
    <property type="match status" value="1"/>
</dbReference>